<sequence>MAIPSTMAMDSLFETYIPGFSIASKIFASVFHIDLSNYVQYLIGTAAIFVAAKYVIEAAGSIIWYYLASTVDVDMEDEAYSYIVYWLSQQHFSNNTANFTVTSRADLDRSQSYNSDSEKDDDDDAYDSDIGSDEDFDTYWKRTNRGGKTKRLNYAPSQGNHYFRYAGRFIKLERTKQRSNSWAALDHVAISCLGRDTAFLKGLLDDAQQAFLERDGDRTIIYRAARGSEGQDVIWSRCMARHPRPMSTVMLDKNQKENFLNDLKEYLHPFSKRWYSNRGIPYRRGYLFSGPPGCGKTSLCFAAAGELGLKIYIVDLNSRNLTEEGLASLFSSLPTRCMVLLEDIDTAGLITNKRAAEINDNNAPASVAISPESLVKGGKSRKSSSKEQPRPGVSLSGLLNTIDGIASSEGRILIMTTNHMEHLDPALLRPGRVDMTVHFEYAATNTIQDLYRAIYTKVDGDIKYSTSKHLQNGSTKPSTQVQTKFITQPNNFSPEEIDSFAQDFASRIPAGKYTPAEIQGYLLRHKHSPRRAVDGVEEWMNNFNHESSRRDVTGRINSTIRKSSEEKEEEVDDDDDNDDDDNEDEDDDDYSGSDEH</sequence>
<comment type="subcellular location">
    <subcellularLocation>
        <location evidence="1">Mitochondrion inner membrane</location>
        <topology evidence="1">Single-pass membrane protein</topology>
    </subcellularLocation>
</comment>
<dbReference type="Pfam" id="PF25426">
    <property type="entry name" value="AAA_lid_BCS1"/>
    <property type="match status" value="1"/>
</dbReference>
<evidence type="ECO:0000256" key="7">
    <source>
        <dbReference type="ARBA" id="ARBA00022840"/>
    </source>
</evidence>
<dbReference type="InterPro" id="IPR050747">
    <property type="entry name" value="Mitochondrial_chaperone_BCS1"/>
</dbReference>
<feature type="region of interest" description="Disordered" evidence="13">
    <location>
        <begin position="110"/>
        <end position="130"/>
    </location>
</feature>
<dbReference type="AlphaFoldDB" id="A0A0G2IB42"/>
<dbReference type="PROSITE" id="PS00674">
    <property type="entry name" value="AAA"/>
    <property type="match status" value="1"/>
</dbReference>
<comment type="similarity">
    <text evidence="2">Belongs to the AAA ATPase family. BCS1 subfamily.</text>
</comment>
<evidence type="ECO:0000256" key="13">
    <source>
        <dbReference type="SAM" id="MobiDB-lite"/>
    </source>
</evidence>
<dbReference type="InterPro" id="IPR003960">
    <property type="entry name" value="ATPase_AAA_CS"/>
</dbReference>
<feature type="domain" description="AAA+ ATPase" evidence="14">
    <location>
        <begin position="282"/>
        <end position="443"/>
    </location>
</feature>
<dbReference type="Proteomes" id="UP000034164">
    <property type="component" value="Unassembled WGS sequence"/>
</dbReference>
<evidence type="ECO:0000259" key="15">
    <source>
        <dbReference type="SMART" id="SM01024"/>
    </source>
</evidence>
<dbReference type="OrthoDB" id="10251412at2759"/>
<keyword evidence="10" id="KW-0472">Membrane</keyword>
<keyword evidence="4 12" id="KW-0547">Nucleotide-binding</keyword>
<evidence type="ECO:0008006" key="18">
    <source>
        <dbReference type="Google" id="ProtNLM"/>
    </source>
</evidence>
<dbReference type="InterPro" id="IPR014851">
    <property type="entry name" value="BCS1_N"/>
</dbReference>
<dbReference type="InterPro" id="IPR003959">
    <property type="entry name" value="ATPase_AAA_core"/>
</dbReference>
<dbReference type="SUPFAM" id="SSF52540">
    <property type="entry name" value="P-loop containing nucleoside triphosphate hydrolases"/>
    <property type="match status" value="1"/>
</dbReference>
<name>A0A0G2IB42_9EURO</name>
<evidence type="ECO:0000313" key="17">
    <source>
        <dbReference type="Proteomes" id="UP000034164"/>
    </source>
</evidence>
<dbReference type="InterPro" id="IPR057495">
    <property type="entry name" value="AAA_lid_BCS1"/>
</dbReference>
<organism evidence="16 17">
    <name type="scientific">[Emmonsia] crescens</name>
    <dbReference type="NCBI Taxonomy" id="73230"/>
    <lineage>
        <taxon>Eukaryota</taxon>
        <taxon>Fungi</taxon>
        <taxon>Dikarya</taxon>
        <taxon>Ascomycota</taxon>
        <taxon>Pezizomycotina</taxon>
        <taxon>Eurotiomycetes</taxon>
        <taxon>Eurotiomycetidae</taxon>
        <taxon>Onygenales</taxon>
        <taxon>Ajellomycetaceae</taxon>
        <taxon>Emergomyces</taxon>
    </lineage>
</organism>
<evidence type="ECO:0000256" key="11">
    <source>
        <dbReference type="ARBA" id="ARBA00048778"/>
    </source>
</evidence>
<keyword evidence="9" id="KW-0496">Mitochondrion</keyword>
<evidence type="ECO:0000313" key="16">
    <source>
        <dbReference type="EMBL" id="KKZ67480.1"/>
    </source>
</evidence>
<feature type="compositionally biased region" description="Acidic residues" evidence="13">
    <location>
        <begin position="566"/>
        <end position="596"/>
    </location>
</feature>
<feature type="compositionally biased region" description="Acidic residues" evidence="13">
    <location>
        <begin position="118"/>
        <end position="130"/>
    </location>
</feature>
<evidence type="ECO:0000259" key="14">
    <source>
        <dbReference type="SMART" id="SM00382"/>
    </source>
</evidence>
<feature type="domain" description="BCS1 N-terminal" evidence="15">
    <location>
        <begin position="41"/>
        <end position="249"/>
    </location>
</feature>
<evidence type="ECO:0000256" key="1">
    <source>
        <dbReference type="ARBA" id="ARBA00004434"/>
    </source>
</evidence>
<dbReference type="Gene3D" id="3.40.50.300">
    <property type="entry name" value="P-loop containing nucleotide triphosphate hydrolases"/>
    <property type="match status" value="1"/>
</dbReference>
<feature type="region of interest" description="Disordered" evidence="13">
    <location>
        <begin position="374"/>
        <end position="394"/>
    </location>
</feature>
<proteinExistence type="inferred from homology"/>
<evidence type="ECO:0000256" key="10">
    <source>
        <dbReference type="ARBA" id="ARBA00023136"/>
    </source>
</evidence>
<dbReference type="GO" id="GO:0005524">
    <property type="term" value="F:ATP binding"/>
    <property type="evidence" value="ECO:0007669"/>
    <property type="project" value="UniProtKB-KW"/>
</dbReference>
<dbReference type="GO" id="GO:0016887">
    <property type="term" value="F:ATP hydrolysis activity"/>
    <property type="evidence" value="ECO:0007669"/>
    <property type="project" value="InterPro"/>
</dbReference>
<comment type="catalytic activity">
    <reaction evidence="11">
        <text>ATP + H2O = ADP + phosphate + H(+)</text>
        <dbReference type="Rhea" id="RHEA:13065"/>
        <dbReference type="ChEBI" id="CHEBI:15377"/>
        <dbReference type="ChEBI" id="CHEBI:15378"/>
        <dbReference type="ChEBI" id="CHEBI:30616"/>
        <dbReference type="ChEBI" id="CHEBI:43474"/>
        <dbReference type="ChEBI" id="CHEBI:456216"/>
    </reaction>
    <physiologicalReaction direction="left-to-right" evidence="11">
        <dbReference type="Rhea" id="RHEA:13066"/>
    </physiologicalReaction>
</comment>
<evidence type="ECO:0000256" key="6">
    <source>
        <dbReference type="ARBA" id="ARBA00022801"/>
    </source>
</evidence>
<protein>
    <recommendedName>
        <fullName evidence="18">Mitochondrial chaperone BCS1</fullName>
    </recommendedName>
</protein>
<dbReference type="PANTHER" id="PTHR23070">
    <property type="entry name" value="BCS1 AAA-TYPE ATPASE"/>
    <property type="match status" value="1"/>
</dbReference>
<accession>A0A0G2IB42</accession>
<evidence type="ECO:0000256" key="8">
    <source>
        <dbReference type="ARBA" id="ARBA00022989"/>
    </source>
</evidence>
<keyword evidence="3" id="KW-0812">Transmembrane</keyword>
<keyword evidence="5" id="KW-0999">Mitochondrion inner membrane</keyword>
<evidence type="ECO:0000256" key="9">
    <source>
        <dbReference type="ARBA" id="ARBA00023128"/>
    </source>
</evidence>
<evidence type="ECO:0000256" key="3">
    <source>
        <dbReference type="ARBA" id="ARBA00022692"/>
    </source>
</evidence>
<dbReference type="VEuPathDB" id="FungiDB:EMCG_06857"/>
<dbReference type="SMART" id="SM01024">
    <property type="entry name" value="BCS1_N"/>
    <property type="match status" value="1"/>
</dbReference>
<dbReference type="Pfam" id="PF08740">
    <property type="entry name" value="BCS1_N"/>
    <property type="match status" value="1"/>
</dbReference>
<dbReference type="Pfam" id="PF00004">
    <property type="entry name" value="AAA"/>
    <property type="match status" value="2"/>
</dbReference>
<evidence type="ECO:0000256" key="2">
    <source>
        <dbReference type="ARBA" id="ARBA00007448"/>
    </source>
</evidence>
<evidence type="ECO:0000256" key="5">
    <source>
        <dbReference type="ARBA" id="ARBA00022792"/>
    </source>
</evidence>
<dbReference type="InterPro" id="IPR027417">
    <property type="entry name" value="P-loop_NTPase"/>
</dbReference>
<keyword evidence="8" id="KW-1133">Transmembrane helix</keyword>
<dbReference type="EMBL" id="LCZI01000242">
    <property type="protein sequence ID" value="KKZ67480.1"/>
    <property type="molecule type" value="Genomic_DNA"/>
</dbReference>
<evidence type="ECO:0000256" key="4">
    <source>
        <dbReference type="ARBA" id="ARBA00022741"/>
    </source>
</evidence>
<dbReference type="GO" id="GO:0005743">
    <property type="term" value="C:mitochondrial inner membrane"/>
    <property type="evidence" value="ECO:0007669"/>
    <property type="project" value="UniProtKB-SubCell"/>
</dbReference>
<dbReference type="InterPro" id="IPR003593">
    <property type="entry name" value="AAA+_ATPase"/>
</dbReference>
<gene>
    <name evidence="16" type="ORF">EMCG_06857</name>
</gene>
<keyword evidence="6" id="KW-0378">Hydrolase</keyword>
<feature type="region of interest" description="Disordered" evidence="13">
    <location>
        <begin position="550"/>
        <end position="596"/>
    </location>
</feature>
<dbReference type="SMART" id="SM00382">
    <property type="entry name" value="AAA"/>
    <property type="match status" value="1"/>
</dbReference>
<evidence type="ECO:0000256" key="12">
    <source>
        <dbReference type="RuleBase" id="RU003651"/>
    </source>
</evidence>
<keyword evidence="7 12" id="KW-0067">ATP-binding</keyword>
<reference evidence="17" key="1">
    <citation type="journal article" date="2015" name="PLoS Genet.">
        <title>The dynamic genome and transcriptome of the human fungal pathogen Blastomyces and close relative Emmonsia.</title>
        <authorList>
            <person name="Munoz J.F."/>
            <person name="Gauthier G.M."/>
            <person name="Desjardins C.A."/>
            <person name="Gallo J.E."/>
            <person name="Holder J."/>
            <person name="Sullivan T.D."/>
            <person name="Marty A.J."/>
            <person name="Carmen J.C."/>
            <person name="Chen Z."/>
            <person name="Ding L."/>
            <person name="Gujja S."/>
            <person name="Magrini V."/>
            <person name="Misas E."/>
            <person name="Mitreva M."/>
            <person name="Priest M."/>
            <person name="Saif S."/>
            <person name="Whiston E.A."/>
            <person name="Young S."/>
            <person name="Zeng Q."/>
            <person name="Goldman W.E."/>
            <person name="Mardis E.R."/>
            <person name="Taylor J.W."/>
            <person name="McEwen J.G."/>
            <person name="Clay O.K."/>
            <person name="Klein B.S."/>
            <person name="Cuomo C.A."/>
        </authorList>
    </citation>
    <scope>NUCLEOTIDE SEQUENCE [LARGE SCALE GENOMIC DNA]</scope>
    <source>
        <strain evidence="17">UAMH 3008</strain>
    </source>
</reference>
<comment type="caution">
    <text evidence="16">The sequence shown here is derived from an EMBL/GenBank/DDBJ whole genome shotgun (WGS) entry which is preliminary data.</text>
</comment>